<dbReference type="RefSeq" id="WP_198274926.1">
    <property type="nucleotide sequence ID" value="NZ_BAAAIF010000018.1"/>
</dbReference>
<keyword evidence="2" id="KW-1185">Reference proteome</keyword>
<evidence type="ECO:0000313" key="2">
    <source>
        <dbReference type="Proteomes" id="UP000638849"/>
    </source>
</evidence>
<name>A0ABS0R2X2_9ACTN</name>
<dbReference type="Proteomes" id="UP000638849">
    <property type="component" value="Unassembled WGS sequence"/>
</dbReference>
<gene>
    <name evidence="1" type="ORF">JBF12_01030</name>
</gene>
<proteinExistence type="predicted"/>
<protein>
    <submittedName>
        <fullName evidence="1">Uncharacterized protein</fullName>
    </submittedName>
</protein>
<reference evidence="1 2" key="1">
    <citation type="submission" date="2020-12" db="EMBL/GenBank/DDBJ databases">
        <authorList>
            <person name="Kusuma A.B."/>
            <person name="Nouioui I."/>
            <person name="Goodfellow M."/>
        </authorList>
    </citation>
    <scope>NUCLEOTIDE SEQUENCE [LARGE SCALE GENOMIC DNA]</scope>
    <source>
        <strain evidence="1 2">DSM 41764</strain>
    </source>
</reference>
<accession>A0ABS0R2X2</accession>
<evidence type="ECO:0000313" key="1">
    <source>
        <dbReference type="EMBL" id="MBI0311640.1"/>
    </source>
</evidence>
<sequence>MSFTYTDPDGFNLLITRTTDEAGRAVLELSVSNPPDGDGWRTGSSVQIPAEKLLDGVRGIDTPSTGAPRP</sequence>
<comment type="caution">
    <text evidence="1">The sequence shown here is derived from an EMBL/GenBank/DDBJ whole genome shotgun (WGS) entry which is preliminary data.</text>
</comment>
<dbReference type="EMBL" id="JAEEAQ010000005">
    <property type="protein sequence ID" value="MBI0311640.1"/>
    <property type="molecule type" value="Genomic_DNA"/>
</dbReference>
<organism evidence="1 2">
    <name type="scientific">Streptomyces javensis</name>
    <dbReference type="NCBI Taxonomy" id="114698"/>
    <lineage>
        <taxon>Bacteria</taxon>
        <taxon>Bacillati</taxon>
        <taxon>Actinomycetota</taxon>
        <taxon>Actinomycetes</taxon>
        <taxon>Kitasatosporales</taxon>
        <taxon>Streptomycetaceae</taxon>
        <taxon>Streptomyces</taxon>
        <taxon>Streptomyces violaceusniger group</taxon>
    </lineage>
</organism>